<proteinExistence type="predicted"/>
<reference evidence="1" key="2">
    <citation type="journal article" date="2020" name="Nat. Commun.">
        <title>Large-scale genome sequencing of mycorrhizal fungi provides insights into the early evolution of symbiotic traits.</title>
        <authorList>
            <person name="Miyauchi S."/>
            <person name="Kiss E."/>
            <person name="Kuo A."/>
            <person name="Drula E."/>
            <person name="Kohler A."/>
            <person name="Sanchez-Garcia M."/>
            <person name="Morin E."/>
            <person name="Andreopoulos B."/>
            <person name="Barry K.W."/>
            <person name="Bonito G."/>
            <person name="Buee M."/>
            <person name="Carver A."/>
            <person name="Chen C."/>
            <person name="Cichocki N."/>
            <person name="Clum A."/>
            <person name="Culley D."/>
            <person name="Crous P.W."/>
            <person name="Fauchery L."/>
            <person name="Girlanda M."/>
            <person name="Hayes R.D."/>
            <person name="Keri Z."/>
            <person name="LaButti K."/>
            <person name="Lipzen A."/>
            <person name="Lombard V."/>
            <person name="Magnuson J."/>
            <person name="Maillard F."/>
            <person name="Murat C."/>
            <person name="Nolan M."/>
            <person name="Ohm R.A."/>
            <person name="Pangilinan J."/>
            <person name="Pereira M.F."/>
            <person name="Perotto S."/>
            <person name="Peter M."/>
            <person name="Pfister S."/>
            <person name="Riley R."/>
            <person name="Sitrit Y."/>
            <person name="Stielow J.B."/>
            <person name="Szollosi G."/>
            <person name="Zifcakova L."/>
            <person name="Stursova M."/>
            <person name="Spatafora J.W."/>
            <person name="Tedersoo L."/>
            <person name="Vaario L.M."/>
            <person name="Yamada A."/>
            <person name="Yan M."/>
            <person name="Wang P."/>
            <person name="Xu J."/>
            <person name="Bruns T."/>
            <person name="Baldrian P."/>
            <person name="Vilgalys R."/>
            <person name="Dunand C."/>
            <person name="Henrissat B."/>
            <person name="Grigoriev I.V."/>
            <person name="Hibbett D."/>
            <person name="Nagy L.G."/>
            <person name="Martin F.M."/>
        </authorList>
    </citation>
    <scope>NUCLEOTIDE SEQUENCE</scope>
    <source>
        <strain evidence="1">P2</strain>
    </source>
</reference>
<accession>A0ACB6YXT0</accession>
<organism evidence="1 2">
    <name type="scientific">Thelephora ganbajun</name>
    <name type="common">Ganba fungus</name>
    <dbReference type="NCBI Taxonomy" id="370292"/>
    <lineage>
        <taxon>Eukaryota</taxon>
        <taxon>Fungi</taxon>
        <taxon>Dikarya</taxon>
        <taxon>Basidiomycota</taxon>
        <taxon>Agaricomycotina</taxon>
        <taxon>Agaricomycetes</taxon>
        <taxon>Thelephorales</taxon>
        <taxon>Thelephoraceae</taxon>
        <taxon>Thelephora</taxon>
    </lineage>
</organism>
<keyword evidence="2" id="KW-1185">Reference proteome</keyword>
<sequence length="311" mass="33754">MSQDGYELDVTLTGHSGTITTLQFSPDCKFLASGSNHGVLLVFSTSSWRPLKRLIDVSPITTIVWHDTERYLLLCGCESGDLHFLNFTKSSVRLLPLRSHSSCDQQQEISTDSTSRFDGPIRSLSFSPATPTLAVGYGEEVSITGMTFNPYGLDKSERLLPNPPPKLQSPAGGPPQLVAMSLHFLRKGNQLVVTYLNYDIVCWDLSAMSVVGRIAPPPCSIGRSAISRDCNTMVTSNLVDGVDWYSLSSLKLISSSKVPISKGSSVSSLAFIDSNSDNAIVVGGLSGQAYILDRKTFNVRQELNHNGVYAL</sequence>
<reference evidence="1" key="1">
    <citation type="submission" date="2019-10" db="EMBL/GenBank/DDBJ databases">
        <authorList>
            <consortium name="DOE Joint Genome Institute"/>
            <person name="Kuo A."/>
            <person name="Miyauchi S."/>
            <person name="Kiss E."/>
            <person name="Drula E."/>
            <person name="Kohler A."/>
            <person name="Sanchez-Garcia M."/>
            <person name="Andreopoulos B."/>
            <person name="Barry K.W."/>
            <person name="Bonito G."/>
            <person name="Buee M."/>
            <person name="Carver A."/>
            <person name="Chen C."/>
            <person name="Cichocki N."/>
            <person name="Clum A."/>
            <person name="Culley D."/>
            <person name="Crous P.W."/>
            <person name="Fauchery L."/>
            <person name="Girlanda M."/>
            <person name="Hayes R."/>
            <person name="Keri Z."/>
            <person name="Labutti K."/>
            <person name="Lipzen A."/>
            <person name="Lombard V."/>
            <person name="Magnuson J."/>
            <person name="Maillard F."/>
            <person name="Morin E."/>
            <person name="Murat C."/>
            <person name="Nolan M."/>
            <person name="Ohm R."/>
            <person name="Pangilinan J."/>
            <person name="Pereira M."/>
            <person name="Perotto S."/>
            <person name="Peter M."/>
            <person name="Riley R."/>
            <person name="Sitrit Y."/>
            <person name="Stielow B."/>
            <person name="Szollosi G."/>
            <person name="Zifcakova L."/>
            <person name="Stursova M."/>
            <person name="Spatafora J.W."/>
            <person name="Tedersoo L."/>
            <person name="Vaario L.-M."/>
            <person name="Yamada A."/>
            <person name="Yan M."/>
            <person name="Wang P."/>
            <person name="Xu J."/>
            <person name="Bruns T."/>
            <person name="Baldrian P."/>
            <person name="Vilgalys R."/>
            <person name="Henrissat B."/>
            <person name="Grigoriev I.V."/>
            <person name="Hibbett D."/>
            <person name="Nagy L.G."/>
            <person name="Martin F.M."/>
        </authorList>
    </citation>
    <scope>NUCLEOTIDE SEQUENCE</scope>
    <source>
        <strain evidence="1">P2</strain>
    </source>
</reference>
<name>A0ACB6YXT0_THEGA</name>
<evidence type="ECO:0000313" key="1">
    <source>
        <dbReference type="EMBL" id="KAF9642260.1"/>
    </source>
</evidence>
<comment type="caution">
    <text evidence="1">The sequence shown here is derived from an EMBL/GenBank/DDBJ whole genome shotgun (WGS) entry which is preliminary data.</text>
</comment>
<evidence type="ECO:0000313" key="2">
    <source>
        <dbReference type="Proteomes" id="UP000886501"/>
    </source>
</evidence>
<dbReference type="Proteomes" id="UP000886501">
    <property type="component" value="Unassembled WGS sequence"/>
</dbReference>
<dbReference type="EMBL" id="MU118573">
    <property type="protein sequence ID" value="KAF9642260.1"/>
    <property type="molecule type" value="Genomic_DNA"/>
</dbReference>
<gene>
    <name evidence="1" type="ORF">BDM02DRAFT_2454693</name>
</gene>
<protein>
    <submittedName>
        <fullName evidence="1">WD40 repeat-like protein</fullName>
    </submittedName>
</protein>